<keyword evidence="2 5" id="KW-0479">Metal-binding</keyword>
<proteinExistence type="inferred from homology"/>
<evidence type="ECO:0000256" key="4">
    <source>
        <dbReference type="ARBA" id="ARBA00023004"/>
    </source>
</evidence>
<dbReference type="GeneID" id="36577891"/>
<dbReference type="GO" id="GO:0016121">
    <property type="term" value="P:carotene catabolic process"/>
    <property type="evidence" value="ECO:0007669"/>
    <property type="project" value="TreeGrafter"/>
</dbReference>
<dbReference type="InParanoid" id="A0A2T3BEZ7"/>
<feature type="binding site" evidence="5">
    <location>
        <position position="290"/>
    </location>
    <ligand>
        <name>Fe cation</name>
        <dbReference type="ChEBI" id="CHEBI:24875"/>
        <note>catalytic</note>
    </ligand>
</feature>
<sequence>MSGFLSSVYSVFTSERAHIVDDKAEALREPFKQWPNDAGFNASVEQREPTELAVKGWLPPSVAGTLYRTGPGHYKVEDTVNGTYKASHWFDGFTQIHRFQLIPDLKGSCTVLYNSRRQIDPLLEHVRKTGRLNCVSFAQKRDPCTSLFQKIKCTFEPRRNTDPYLANIGVTVSTNPAGLRPQPRATPQSLDPDGPRTLVVRTDANYFKEIDLATLEPIGVAQQQQLHPDLKGPLSCAHAQYDHETGDLYNYNLDFGSVSTYRIFKSSFTTGKTEILATISEKEVPPAYIHSFFLTEDFVILAVWSSHFVSYGIKILWDRNILDSIGQFDPESKVKWLVVDRRHGKGLVATFESPAMFSFHTVNAWQEQRSETSNSVDIYCDLVQYPTLDILHRFYYENLVSTGPGVSKYAEEAERSKTSQSLVRYRLANVPLGPAKEQQPTQAQNAEIVLQVPSPSVGELPTINPSYSTRRSRFVYSVVDQGYSSFFDGIAKLDTETLEVTYWRQLRHTPGEPIFVPDNTREGEDAGFLLSVILDGDKGTSYLLCLDAKTMEETGRAECDNPVGFGFHGHHVPH</sequence>
<dbReference type="GO" id="GO:0046872">
    <property type="term" value="F:metal ion binding"/>
    <property type="evidence" value="ECO:0007669"/>
    <property type="project" value="UniProtKB-KW"/>
</dbReference>
<keyword evidence="4 5" id="KW-0408">Iron</keyword>
<feature type="binding site" evidence="5">
    <location>
        <position position="238"/>
    </location>
    <ligand>
        <name>Fe cation</name>
        <dbReference type="ChEBI" id="CHEBI:24875"/>
        <note>catalytic</note>
    </ligand>
</feature>
<evidence type="ECO:0000256" key="1">
    <source>
        <dbReference type="ARBA" id="ARBA00006787"/>
    </source>
</evidence>
<comment type="similarity">
    <text evidence="1">Belongs to the carotenoid oxygenase family.</text>
</comment>
<feature type="binding site" evidence="5">
    <location>
        <position position="568"/>
    </location>
    <ligand>
        <name>Fe cation</name>
        <dbReference type="ChEBI" id="CHEBI:24875"/>
        <note>catalytic</note>
    </ligand>
</feature>
<dbReference type="PANTHER" id="PTHR10543:SF24">
    <property type="entry name" value="CAROTENOID ISOMEROOXYGENASE"/>
    <property type="match status" value="1"/>
</dbReference>
<keyword evidence="3" id="KW-0560">Oxidoreductase</keyword>
<gene>
    <name evidence="7" type="ORF">M430DRAFT_94031</name>
</gene>
<dbReference type="Proteomes" id="UP000241818">
    <property type="component" value="Unassembled WGS sequence"/>
</dbReference>
<evidence type="ECO:0000256" key="5">
    <source>
        <dbReference type="PIRSR" id="PIRSR604294-1"/>
    </source>
</evidence>
<comment type="cofactor">
    <cofactor evidence="5">
        <name>Fe(2+)</name>
        <dbReference type="ChEBI" id="CHEBI:29033"/>
    </cofactor>
    <text evidence="5">Binds 1 Fe(2+) ion per subunit.</text>
</comment>
<feature type="region of interest" description="Disordered" evidence="6">
    <location>
        <begin position="175"/>
        <end position="195"/>
    </location>
</feature>
<protein>
    <recommendedName>
        <fullName evidence="9">Carotenoid oxygenase</fullName>
    </recommendedName>
</protein>
<dbReference type="Pfam" id="PF03055">
    <property type="entry name" value="RPE65"/>
    <property type="match status" value="1"/>
</dbReference>
<feature type="binding site" evidence="5">
    <location>
        <position position="360"/>
    </location>
    <ligand>
        <name>Fe cation</name>
        <dbReference type="ChEBI" id="CHEBI:24875"/>
        <note>catalytic</note>
    </ligand>
</feature>
<name>A0A2T3BEZ7_AMORE</name>
<dbReference type="OrthoDB" id="407010at2759"/>
<evidence type="ECO:0000313" key="8">
    <source>
        <dbReference type="Proteomes" id="UP000241818"/>
    </source>
</evidence>
<evidence type="ECO:0000313" key="7">
    <source>
        <dbReference type="EMBL" id="PSS27898.1"/>
    </source>
</evidence>
<dbReference type="InterPro" id="IPR004294">
    <property type="entry name" value="Carotenoid_Oase"/>
</dbReference>
<organism evidence="7 8">
    <name type="scientific">Amorphotheca resinae ATCC 22711</name>
    <dbReference type="NCBI Taxonomy" id="857342"/>
    <lineage>
        <taxon>Eukaryota</taxon>
        <taxon>Fungi</taxon>
        <taxon>Dikarya</taxon>
        <taxon>Ascomycota</taxon>
        <taxon>Pezizomycotina</taxon>
        <taxon>Leotiomycetes</taxon>
        <taxon>Helotiales</taxon>
        <taxon>Amorphothecaceae</taxon>
        <taxon>Amorphotheca</taxon>
    </lineage>
</organism>
<dbReference type="PANTHER" id="PTHR10543">
    <property type="entry name" value="BETA-CAROTENE DIOXYGENASE"/>
    <property type="match status" value="1"/>
</dbReference>
<dbReference type="EMBL" id="KZ679006">
    <property type="protein sequence ID" value="PSS27898.1"/>
    <property type="molecule type" value="Genomic_DNA"/>
</dbReference>
<dbReference type="GO" id="GO:0010436">
    <property type="term" value="F:carotenoid dioxygenase activity"/>
    <property type="evidence" value="ECO:0007669"/>
    <property type="project" value="TreeGrafter"/>
</dbReference>
<keyword evidence="8" id="KW-1185">Reference proteome</keyword>
<accession>A0A2T3BEZ7</accession>
<evidence type="ECO:0000256" key="2">
    <source>
        <dbReference type="ARBA" id="ARBA00022723"/>
    </source>
</evidence>
<dbReference type="RefSeq" id="XP_024725423.1">
    <property type="nucleotide sequence ID" value="XM_024869810.1"/>
</dbReference>
<evidence type="ECO:0000256" key="3">
    <source>
        <dbReference type="ARBA" id="ARBA00023002"/>
    </source>
</evidence>
<evidence type="ECO:0000256" key="6">
    <source>
        <dbReference type="SAM" id="MobiDB-lite"/>
    </source>
</evidence>
<evidence type="ECO:0008006" key="9">
    <source>
        <dbReference type="Google" id="ProtNLM"/>
    </source>
</evidence>
<reference evidence="7 8" key="1">
    <citation type="journal article" date="2018" name="New Phytol.">
        <title>Comparative genomics and transcriptomics depict ericoid mycorrhizal fungi as versatile saprotrophs and plant mutualists.</title>
        <authorList>
            <person name="Martino E."/>
            <person name="Morin E."/>
            <person name="Grelet G.A."/>
            <person name="Kuo A."/>
            <person name="Kohler A."/>
            <person name="Daghino S."/>
            <person name="Barry K.W."/>
            <person name="Cichocki N."/>
            <person name="Clum A."/>
            <person name="Dockter R.B."/>
            <person name="Hainaut M."/>
            <person name="Kuo R.C."/>
            <person name="LaButti K."/>
            <person name="Lindahl B.D."/>
            <person name="Lindquist E.A."/>
            <person name="Lipzen A."/>
            <person name="Khouja H.R."/>
            <person name="Magnuson J."/>
            <person name="Murat C."/>
            <person name="Ohm R.A."/>
            <person name="Singer S.W."/>
            <person name="Spatafora J.W."/>
            <person name="Wang M."/>
            <person name="Veneault-Fourrey C."/>
            <person name="Henrissat B."/>
            <person name="Grigoriev I.V."/>
            <person name="Martin F.M."/>
            <person name="Perotto S."/>
        </authorList>
    </citation>
    <scope>NUCLEOTIDE SEQUENCE [LARGE SCALE GENOMIC DNA]</scope>
    <source>
        <strain evidence="7 8">ATCC 22711</strain>
    </source>
</reference>
<dbReference type="AlphaFoldDB" id="A0A2T3BEZ7"/>
<dbReference type="STRING" id="857342.A0A2T3BEZ7"/>